<organism evidence="2 3">
    <name type="scientific">Streptacidiphilus alkalitolerans</name>
    <dbReference type="NCBI Taxonomy" id="3342712"/>
    <lineage>
        <taxon>Bacteria</taxon>
        <taxon>Bacillati</taxon>
        <taxon>Actinomycetota</taxon>
        <taxon>Actinomycetes</taxon>
        <taxon>Kitasatosporales</taxon>
        <taxon>Streptomycetaceae</taxon>
        <taxon>Streptacidiphilus</taxon>
    </lineage>
</organism>
<dbReference type="PROSITE" id="PS51186">
    <property type="entry name" value="GNAT"/>
    <property type="match status" value="1"/>
</dbReference>
<keyword evidence="2" id="KW-0808">Transferase</keyword>
<dbReference type="CDD" id="cd01483">
    <property type="entry name" value="E1_enzyme_family"/>
    <property type="match status" value="1"/>
</dbReference>
<reference evidence="2 3" key="1">
    <citation type="submission" date="2024-09" db="EMBL/GenBank/DDBJ databases">
        <authorList>
            <person name="Lee S.D."/>
        </authorList>
    </citation>
    <scope>NUCLEOTIDE SEQUENCE [LARGE SCALE GENOMIC DNA]</scope>
    <source>
        <strain evidence="2 3">N1-3</strain>
    </source>
</reference>
<dbReference type="Gene3D" id="3.40.630.30">
    <property type="match status" value="1"/>
</dbReference>
<evidence type="ECO:0000259" key="1">
    <source>
        <dbReference type="PROSITE" id="PS51186"/>
    </source>
</evidence>
<dbReference type="InterPro" id="IPR035985">
    <property type="entry name" value="Ubiquitin-activating_enz"/>
</dbReference>
<protein>
    <submittedName>
        <fullName evidence="2">ThiF family adenylyltransferase</fullName>
    </submittedName>
</protein>
<dbReference type="EMBL" id="JBHEZY010000004">
    <property type="protein sequence ID" value="MFC1431496.1"/>
    <property type="molecule type" value="Genomic_DNA"/>
</dbReference>
<feature type="domain" description="N-acetyltransferase" evidence="1">
    <location>
        <begin position="12"/>
        <end position="196"/>
    </location>
</feature>
<dbReference type="Gene3D" id="3.40.50.720">
    <property type="entry name" value="NAD(P)-binding Rossmann-like Domain"/>
    <property type="match status" value="1"/>
</dbReference>
<dbReference type="RefSeq" id="WP_380552144.1">
    <property type="nucleotide sequence ID" value="NZ_JBHEZY010000004.1"/>
</dbReference>
<dbReference type="SUPFAM" id="SSF69572">
    <property type="entry name" value="Activating enzymes of the ubiquitin-like proteins"/>
    <property type="match status" value="1"/>
</dbReference>
<sequence>MSTDGTWFVSALHIAQASPADDTSVQEIRELRARILYDRGRRPDFRTASGVYTDDQDLDFGAWHFFAARRSGDRPLGYVRLSTPQTSELFQSRAYLGSERFEEALREHGLSAAETFEHSRLVVERHARKLGLGVHLNAVAIAAARYLGGKAMIGTSGTADGQDLFHERFGFRPVPGTRRYVAQYTEDVVAMLYRAADPAGEYSALVEHLQERFPSFVISAEQVRTGAARTTRGSGAPLPVARTGEVRPEGADFWQPVLFDLGCEQDARDFEALLGSGQVREVLDTIEDQLEELVTSRDPGLRRSAEAVEQAVAEQLAGGGPQEYGAWVWYPWSGRVVHLLPREEFRLVRTDRNRGRIERPQQRRLLERRVGIIGLSVGSSAALTFAMEGIAGAFKLADFDTLSVSNLNRLRAGVHHLGLNKCVIAARQMAEIDPWLDIEIYRGGLTDDLMEEFFTGGAGPIDLLVEECDTPYVKFAARERARALRIPVVMDANDRGLLDVERFDLEPDRPLLHGLLGRTTARDLADLTHQETVDTILAMVGRDTISPAMAAAIPRIGASLSSWPQLASGVALGGALTAEAARRILLGLPRPSGRFYADLEALTSADRSTLA</sequence>
<evidence type="ECO:0000313" key="3">
    <source>
        <dbReference type="Proteomes" id="UP001592530"/>
    </source>
</evidence>
<comment type="caution">
    <text evidence="2">The sequence shown here is derived from an EMBL/GenBank/DDBJ whole genome shotgun (WGS) entry which is preliminary data.</text>
</comment>
<evidence type="ECO:0000313" key="2">
    <source>
        <dbReference type="EMBL" id="MFC1431496.1"/>
    </source>
</evidence>
<dbReference type="Proteomes" id="UP001592530">
    <property type="component" value="Unassembled WGS sequence"/>
</dbReference>
<dbReference type="InterPro" id="IPR016181">
    <property type="entry name" value="Acyl_CoA_acyltransferase"/>
</dbReference>
<dbReference type="Pfam" id="PF00899">
    <property type="entry name" value="ThiF"/>
    <property type="match status" value="1"/>
</dbReference>
<gene>
    <name evidence="2" type="ORF">ACEZDB_12670</name>
</gene>
<dbReference type="PANTHER" id="PTHR43267">
    <property type="entry name" value="TRNA THREONYLCARBAMOYLADENOSINE DEHYDRATASE"/>
    <property type="match status" value="1"/>
</dbReference>
<dbReference type="SUPFAM" id="SSF55729">
    <property type="entry name" value="Acyl-CoA N-acyltransferases (Nat)"/>
    <property type="match status" value="1"/>
</dbReference>
<dbReference type="InterPro" id="IPR000182">
    <property type="entry name" value="GNAT_dom"/>
</dbReference>
<accession>A0ABV6WZM4</accession>
<dbReference type="GO" id="GO:0016779">
    <property type="term" value="F:nucleotidyltransferase activity"/>
    <property type="evidence" value="ECO:0007669"/>
    <property type="project" value="UniProtKB-KW"/>
</dbReference>
<keyword evidence="2" id="KW-0548">Nucleotidyltransferase</keyword>
<dbReference type="InterPro" id="IPR000594">
    <property type="entry name" value="ThiF_NAD_FAD-bd"/>
</dbReference>
<proteinExistence type="predicted"/>
<dbReference type="PANTHER" id="PTHR43267:SF3">
    <property type="entry name" value="THIF PROTEIN"/>
    <property type="match status" value="1"/>
</dbReference>
<dbReference type="InterPro" id="IPR045886">
    <property type="entry name" value="ThiF/MoeB/HesA"/>
</dbReference>
<name>A0ABV6WZM4_9ACTN</name>